<sequence length="146" mass="16559">MTPYLRSGLPKPVPDSDGLDAPFWEGLRSERLLLQRCNGCNGWQWGAEFVCHRCHSFDLRYEETKPDGIIYSHQRVWHPVHPALAEQGPYIIVLVELPHADNVRVVGNLIGDPMQSLVIGARLHGVFEHHPEDDPAHTLLQWAVTD</sequence>
<organism evidence="6">
    <name type="scientific">freshwater metagenome</name>
    <dbReference type="NCBI Taxonomy" id="449393"/>
    <lineage>
        <taxon>unclassified sequences</taxon>
        <taxon>metagenomes</taxon>
        <taxon>ecological metagenomes</taxon>
    </lineage>
</organism>
<evidence type="ECO:0000259" key="1">
    <source>
        <dbReference type="Pfam" id="PF01796"/>
    </source>
</evidence>
<evidence type="ECO:0000313" key="5">
    <source>
        <dbReference type="EMBL" id="CAB4819400.1"/>
    </source>
</evidence>
<evidence type="ECO:0000313" key="6">
    <source>
        <dbReference type="EMBL" id="CAB4884429.1"/>
    </source>
</evidence>
<dbReference type="PANTHER" id="PTHR34075">
    <property type="entry name" value="BLR3430 PROTEIN"/>
    <property type="match status" value="1"/>
</dbReference>
<dbReference type="InterPro" id="IPR012340">
    <property type="entry name" value="NA-bd_OB-fold"/>
</dbReference>
<dbReference type="Gene3D" id="6.10.30.10">
    <property type="match status" value="1"/>
</dbReference>
<evidence type="ECO:0000313" key="3">
    <source>
        <dbReference type="EMBL" id="CAB4698631.1"/>
    </source>
</evidence>
<dbReference type="SUPFAM" id="SSF50249">
    <property type="entry name" value="Nucleic acid-binding proteins"/>
    <property type="match status" value="1"/>
</dbReference>
<proteinExistence type="predicted"/>
<dbReference type="AlphaFoldDB" id="A0A6J7EWA3"/>
<dbReference type="EMBL" id="CAEZXX010000020">
    <property type="protein sequence ID" value="CAB4698631.1"/>
    <property type="molecule type" value="Genomic_DNA"/>
</dbReference>
<feature type="domain" description="ChsH2 rubredoxin-like zinc ribbon" evidence="2">
    <location>
        <begin position="24"/>
        <end position="59"/>
    </location>
</feature>
<dbReference type="Pfam" id="PF12172">
    <property type="entry name" value="zf-ChsH2"/>
    <property type="match status" value="1"/>
</dbReference>
<dbReference type="PANTHER" id="PTHR34075:SF5">
    <property type="entry name" value="BLR3430 PROTEIN"/>
    <property type="match status" value="1"/>
</dbReference>
<name>A0A6J7EWA3_9ZZZZ</name>
<dbReference type="InterPro" id="IPR002878">
    <property type="entry name" value="ChsH2_C"/>
</dbReference>
<dbReference type="EMBL" id="CAFBON010000024">
    <property type="protein sequence ID" value="CAB4978319.1"/>
    <property type="molecule type" value="Genomic_DNA"/>
</dbReference>
<reference evidence="6" key="1">
    <citation type="submission" date="2020-05" db="EMBL/GenBank/DDBJ databases">
        <authorList>
            <person name="Chiriac C."/>
            <person name="Salcher M."/>
            <person name="Ghai R."/>
            <person name="Kavagutti S V."/>
        </authorList>
    </citation>
    <scope>NUCLEOTIDE SEQUENCE</scope>
</reference>
<dbReference type="EMBL" id="CAFAAJ010000176">
    <property type="protein sequence ID" value="CAB4819400.1"/>
    <property type="molecule type" value="Genomic_DNA"/>
</dbReference>
<dbReference type="EMBL" id="CAFBQP010000001">
    <property type="protein sequence ID" value="CAB5050675.1"/>
    <property type="molecule type" value="Genomic_DNA"/>
</dbReference>
<evidence type="ECO:0000313" key="8">
    <source>
        <dbReference type="EMBL" id="CAB5050675.1"/>
    </source>
</evidence>
<dbReference type="InterPro" id="IPR052513">
    <property type="entry name" value="Thioester_dehydratase-like"/>
</dbReference>
<evidence type="ECO:0000259" key="2">
    <source>
        <dbReference type="Pfam" id="PF12172"/>
    </source>
</evidence>
<evidence type="ECO:0000313" key="4">
    <source>
        <dbReference type="EMBL" id="CAB4751075.1"/>
    </source>
</evidence>
<protein>
    <submittedName>
        <fullName evidence="6">Unannotated protein</fullName>
    </submittedName>
</protein>
<feature type="domain" description="ChsH2 C-terminal OB-fold" evidence="1">
    <location>
        <begin position="64"/>
        <end position="127"/>
    </location>
</feature>
<evidence type="ECO:0000313" key="7">
    <source>
        <dbReference type="EMBL" id="CAB4978319.1"/>
    </source>
</evidence>
<dbReference type="InterPro" id="IPR022002">
    <property type="entry name" value="ChsH2_Znr"/>
</dbReference>
<accession>A0A6J7EWA3</accession>
<gene>
    <name evidence="3" type="ORF">UFOPK2602_00456</name>
    <name evidence="4" type="ORF">UFOPK2806_01020</name>
    <name evidence="5" type="ORF">UFOPK3001_02109</name>
    <name evidence="6" type="ORF">UFOPK3417_01719</name>
    <name evidence="7" type="ORF">UFOPK3954_00381</name>
    <name evidence="8" type="ORF">UFOPK4306_00012</name>
</gene>
<dbReference type="Pfam" id="PF01796">
    <property type="entry name" value="OB_ChsH2_C"/>
    <property type="match status" value="1"/>
</dbReference>
<dbReference type="EMBL" id="CAEZYY010000010">
    <property type="protein sequence ID" value="CAB4751075.1"/>
    <property type="molecule type" value="Genomic_DNA"/>
</dbReference>
<dbReference type="EMBL" id="CAFBLR010000211">
    <property type="protein sequence ID" value="CAB4884429.1"/>
    <property type="molecule type" value="Genomic_DNA"/>
</dbReference>